<comment type="similarity">
    <text evidence="1 9 10">Belongs to the DNA mismatch repair MutS family.</text>
</comment>
<feature type="domain" description="DNA mismatch repair proteins mutS family" evidence="11">
    <location>
        <begin position="687"/>
        <end position="703"/>
    </location>
</feature>
<dbReference type="CDD" id="cd03284">
    <property type="entry name" value="ABC_MutS1"/>
    <property type="match status" value="1"/>
</dbReference>
<keyword evidence="7 9" id="KW-0234">DNA repair</keyword>
<evidence type="ECO:0000313" key="12">
    <source>
        <dbReference type="EMBL" id="OUD13551.1"/>
    </source>
</evidence>
<dbReference type="SUPFAM" id="SSF53150">
    <property type="entry name" value="DNA repair protein MutS, domain II"/>
    <property type="match status" value="1"/>
</dbReference>
<dbReference type="GO" id="GO:0003684">
    <property type="term" value="F:damaged DNA binding"/>
    <property type="evidence" value="ECO:0007669"/>
    <property type="project" value="UniProtKB-UniRule"/>
</dbReference>
<organism evidence="12 13">
    <name type="scientific">Thioflexithrix psekupsensis</name>
    <dbReference type="NCBI Taxonomy" id="1570016"/>
    <lineage>
        <taxon>Bacteria</taxon>
        <taxon>Pseudomonadati</taxon>
        <taxon>Pseudomonadota</taxon>
        <taxon>Gammaproteobacteria</taxon>
        <taxon>Thiotrichales</taxon>
        <taxon>Thioflexithrix</taxon>
    </lineage>
</organism>
<dbReference type="GO" id="GO:0005829">
    <property type="term" value="C:cytosol"/>
    <property type="evidence" value="ECO:0007669"/>
    <property type="project" value="TreeGrafter"/>
</dbReference>
<dbReference type="OrthoDB" id="9802448at2"/>
<dbReference type="RefSeq" id="WP_086488469.1">
    <property type="nucleotide sequence ID" value="NZ_MSLT01000013.1"/>
</dbReference>
<dbReference type="Gene3D" id="6.10.140.430">
    <property type="match status" value="1"/>
</dbReference>
<dbReference type="InterPro" id="IPR000432">
    <property type="entry name" value="DNA_mismatch_repair_MutS_C"/>
</dbReference>
<dbReference type="Pfam" id="PF05190">
    <property type="entry name" value="MutS_IV"/>
    <property type="match status" value="1"/>
</dbReference>
<evidence type="ECO:0000256" key="10">
    <source>
        <dbReference type="RuleBase" id="RU003756"/>
    </source>
</evidence>
<dbReference type="InterPro" id="IPR005748">
    <property type="entry name" value="DNA_mismatch_repair_MutS"/>
</dbReference>
<dbReference type="Pfam" id="PF05188">
    <property type="entry name" value="MutS_II"/>
    <property type="match status" value="1"/>
</dbReference>
<evidence type="ECO:0000256" key="6">
    <source>
        <dbReference type="ARBA" id="ARBA00023125"/>
    </source>
</evidence>
<dbReference type="Proteomes" id="UP000194798">
    <property type="component" value="Unassembled WGS sequence"/>
</dbReference>
<dbReference type="InterPro" id="IPR027417">
    <property type="entry name" value="P-loop_NTPase"/>
</dbReference>
<sequence>MTTSDFSQHTPMMQHYLRIKAEYPDMLLFYRMGDFYELFFEDARRAARLLDITLTARGRSAGDDIPMAGIPHHALENYLAKLVRAGESAVICEQVGDPVAKGLVERQITRIITPGTLTDEALLEERQDNLLGAIYRTDQQFGLATLDLASGRFLVIEVPNFSLLLSELERLRPVELLVSEAQIFNLPSHFNLRTRAEWQFELITAKKLLNQQLGTHDLKGFGCEHLTAGLCAAGALLSFAQETQRAALPHLQGLRWERREECVLIDAASRRNLELDSRLTTGIKEHTVIHVLDQCATPMGSRLLRRWLHRPLRDTKVLQARHASVGYLLERMNNVALYELLRGIGDMERILTRVALKTARPRDLIQLRQAIGLLPQLQTVLARFNEANLQRIATGINQFPELHAELLKAIIDTPPQLLRDGGVIAAGYDAQLDELRQLSEHSETFLTDLENRERIRTGIERLKVGYNRVHGYYIEVSQNQAHRVPVDYRRRQTLKAAERYITEELKQFEDKVLSAKDRALSLEKYLYEQLLEKIAQVLTELQNSSAAIAELDVLNTFAERADTLKLYPPTFVETEGIEIIEGRHLVVEAVQNTPFTPNDIKLDAKRRMLIITGPNMGGKSVLMRQTALIILLAHIGSFVPAQQAIMGPIDGIYTRIGASDDLAGGRSTFMVEMTETANILHNASRYSLVLMDEIGRGTSTFDGLSLAWACAEFLAKQVQALTLFATHYFELTHLPETVLNCANIHLDAVEQEDKLIFMHKVRPGPANQSYGLQVALLAGVPKKVVSRARQKLKQLELQQGQVNAMQLGLFQAQSVETKSPETHPVVTQLQQLSLEEMTPRQALECLFKLKQAAEGNES</sequence>
<dbReference type="Pfam" id="PF00488">
    <property type="entry name" value="MutS_V"/>
    <property type="match status" value="1"/>
</dbReference>
<dbReference type="InterPro" id="IPR045076">
    <property type="entry name" value="MutS"/>
</dbReference>
<dbReference type="GO" id="GO:0140664">
    <property type="term" value="F:ATP-dependent DNA damage sensor activity"/>
    <property type="evidence" value="ECO:0007669"/>
    <property type="project" value="InterPro"/>
</dbReference>
<keyword evidence="6 9" id="KW-0238">DNA-binding</keyword>
<dbReference type="Pfam" id="PF01624">
    <property type="entry name" value="MutS_I"/>
    <property type="match status" value="1"/>
</dbReference>
<evidence type="ECO:0000313" key="13">
    <source>
        <dbReference type="Proteomes" id="UP000194798"/>
    </source>
</evidence>
<dbReference type="InterPro" id="IPR016151">
    <property type="entry name" value="DNA_mismatch_repair_MutS_N"/>
</dbReference>
<name>A0A251X7S3_9GAMM</name>
<dbReference type="InterPro" id="IPR007696">
    <property type="entry name" value="DNA_mismatch_repair_MutS_core"/>
</dbReference>
<dbReference type="Gene3D" id="3.30.420.110">
    <property type="entry name" value="MutS, connector domain"/>
    <property type="match status" value="1"/>
</dbReference>
<dbReference type="SUPFAM" id="SSF55271">
    <property type="entry name" value="DNA repair protein MutS, domain I"/>
    <property type="match status" value="1"/>
</dbReference>
<dbReference type="SMART" id="SM00534">
    <property type="entry name" value="MUTSac"/>
    <property type="match status" value="1"/>
</dbReference>
<dbReference type="GO" id="GO:0005524">
    <property type="term" value="F:ATP binding"/>
    <property type="evidence" value="ECO:0007669"/>
    <property type="project" value="UniProtKB-UniRule"/>
</dbReference>
<dbReference type="SMART" id="SM00533">
    <property type="entry name" value="MUTSd"/>
    <property type="match status" value="1"/>
</dbReference>
<dbReference type="Gene3D" id="3.40.50.300">
    <property type="entry name" value="P-loop containing nucleotide triphosphate hydrolases"/>
    <property type="match status" value="1"/>
</dbReference>
<evidence type="ECO:0000256" key="7">
    <source>
        <dbReference type="ARBA" id="ARBA00023204"/>
    </source>
</evidence>
<proteinExistence type="inferred from homology"/>
<keyword evidence="4 9" id="KW-0227">DNA damage</keyword>
<dbReference type="SUPFAM" id="SSF48334">
    <property type="entry name" value="DNA repair protein MutS, domain III"/>
    <property type="match status" value="1"/>
</dbReference>
<dbReference type="FunFam" id="3.40.50.300:FF:000283">
    <property type="entry name" value="DNA mismatch repair protein MutS"/>
    <property type="match status" value="1"/>
</dbReference>
<evidence type="ECO:0000256" key="4">
    <source>
        <dbReference type="ARBA" id="ARBA00022763"/>
    </source>
</evidence>
<dbReference type="InterPro" id="IPR017261">
    <property type="entry name" value="DNA_mismatch_repair_MutS/MSH"/>
</dbReference>
<evidence type="ECO:0000256" key="2">
    <source>
        <dbReference type="ARBA" id="ARBA00021982"/>
    </source>
</evidence>
<dbReference type="PROSITE" id="PS00486">
    <property type="entry name" value="DNA_MISMATCH_REPAIR_2"/>
    <property type="match status" value="1"/>
</dbReference>
<dbReference type="PIRSF" id="PIRSF037677">
    <property type="entry name" value="DNA_mis_repair_Msh6"/>
    <property type="match status" value="1"/>
</dbReference>
<dbReference type="InterPro" id="IPR036678">
    <property type="entry name" value="MutS_con_dom_sf"/>
</dbReference>
<accession>A0A251X7S3</accession>
<dbReference type="HAMAP" id="MF_00096">
    <property type="entry name" value="MutS"/>
    <property type="match status" value="1"/>
</dbReference>
<dbReference type="InterPro" id="IPR007695">
    <property type="entry name" value="DNA_mismatch_repair_MutS-lik_N"/>
</dbReference>
<dbReference type="FunFam" id="3.40.1170.10:FF:000001">
    <property type="entry name" value="DNA mismatch repair protein MutS"/>
    <property type="match status" value="1"/>
</dbReference>
<feature type="binding site" evidence="9">
    <location>
        <begin position="613"/>
        <end position="620"/>
    </location>
    <ligand>
        <name>ATP</name>
        <dbReference type="ChEBI" id="CHEBI:30616"/>
    </ligand>
</feature>
<dbReference type="PANTHER" id="PTHR11361">
    <property type="entry name" value="DNA MISMATCH REPAIR PROTEIN MUTS FAMILY MEMBER"/>
    <property type="match status" value="1"/>
</dbReference>
<dbReference type="InterPro" id="IPR007861">
    <property type="entry name" value="DNA_mismatch_repair_MutS_clamp"/>
</dbReference>
<keyword evidence="3 9" id="KW-0547">Nucleotide-binding</keyword>
<gene>
    <name evidence="9" type="primary">mutS</name>
    <name evidence="12" type="ORF">TPSD3_10195</name>
</gene>
<dbReference type="GO" id="GO:0030983">
    <property type="term" value="F:mismatched DNA binding"/>
    <property type="evidence" value="ECO:0007669"/>
    <property type="project" value="InterPro"/>
</dbReference>
<keyword evidence="13" id="KW-1185">Reference proteome</keyword>
<keyword evidence="5 9" id="KW-0067">ATP-binding</keyword>
<dbReference type="PANTHER" id="PTHR11361:SF34">
    <property type="entry name" value="DNA MISMATCH REPAIR PROTEIN MSH1, MITOCHONDRIAL"/>
    <property type="match status" value="1"/>
</dbReference>
<dbReference type="NCBIfam" id="NF003810">
    <property type="entry name" value="PRK05399.1"/>
    <property type="match status" value="1"/>
</dbReference>
<dbReference type="NCBIfam" id="TIGR01070">
    <property type="entry name" value="mutS1"/>
    <property type="match status" value="1"/>
</dbReference>
<dbReference type="Pfam" id="PF05192">
    <property type="entry name" value="MutS_III"/>
    <property type="match status" value="1"/>
</dbReference>
<evidence type="ECO:0000256" key="5">
    <source>
        <dbReference type="ARBA" id="ARBA00022840"/>
    </source>
</evidence>
<dbReference type="Gene3D" id="3.40.1170.10">
    <property type="entry name" value="DNA repair protein MutS, domain I"/>
    <property type="match status" value="1"/>
</dbReference>
<reference evidence="12 13" key="1">
    <citation type="submission" date="2016-12" db="EMBL/GenBank/DDBJ databases">
        <title>Thioflexothrix psekupsii D3 genome sequencing and assembly.</title>
        <authorList>
            <person name="Fomenkov A."/>
            <person name="Vincze T."/>
            <person name="Grabovich M."/>
            <person name="Anton B.P."/>
            <person name="Dubinina G."/>
            <person name="Orlova M."/>
            <person name="Belousova E."/>
            <person name="Roberts R.J."/>
        </authorList>
    </citation>
    <scope>NUCLEOTIDE SEQUENCE [LARGE SCALE GENOMIC DNA]</scope>
    <source>
        <strain evidence="12">D3</strain>
    </source>
</reference>
<dbReference type="FunFam" id="1.10.1420.10:FF:000002">
    <property type="entry name" value="DNA mismatch repair protein MutS"/>
    <property type="match status" value="1"/>
</dbReference>
<comment type="caution">
    <text evidence="12">The sequence shown here is derived from an EMBL/GenBank/DDBJ whole genome shotgun (WGS) entry which is preliminary data.</text>
</comment>
<dbReference type="AlphaFoldDB" id="A0A251X7S3"/>
<dbReference type="Gene3D" id="1.10.1420.10">
    <property type="match status" value="2"/>
</dbReference>
<dbReference type="InterPro" id="IPR007860">
    <property type="entry name" value="DNA_mmatch_repair_MutS_con_dom"/>
</dbReference>
<dbReference type="GO" id="GO:0006298">
    <property type="term" value="P:mismatch repair"/>
    <property type="evidence" value="ECO:0007669"/>
    <property type="project" value="UniProtKB-UniRule"/>
</dbReference>
<dbReference type="InterPro" id="IPR036187">
    <property type="entry name" value="DNA_mismatch_repair_MutS_sf"/>
</dbReference>
<comment type="function">
    <text evidence="8 9">This protein is involved in the repair of mismatches in DNA. It is possible that it carries out the mismatch recognition step. This protein has a weak ATPase activity.</text>
</comment>
<protein>
    <recommendedName>
        <fullName evidence="2 9">DNA mismatch repair protein MutS</fullName>
    </recommendedName>
</protein>
<evidence type="ECO:0000256" key="3">
    <source>
        <dbReference type="ARBA" id="ARBA00022741"/>
    </source>
</evidence>
<dbReference type="EMBL" id="MSLT01000013">
    <property type="protein sequence ID" value="OUD13551.1"/>
    <property type="molecule type" value="Genomic_DNA"/>
</dbReference>
<evidence type="ECO:0000256" key="1">
    <source>
        <dbReference type="ARBA" id="ARBA00006271"/>
    </source>
</evidence>
<evidence type="ECO:0000256" key="8">
    <source>
        <dbReference type="ARBA" id="ARBA00024647"/>
    </source>
</evidence>
<dbReference type="SUPFAM" id="SSF52540">
    <property type="entry name" value="P-loop containing nucleoside triphosphate hydrolases"/>
    <property type="match status" value="1"/>
</dbReference>
<evidence type="ECO:0000256" key="9">
    <source>
        <dbReference type="HAMAP-Rule" id="MF_00096"/>
    </source>
</evidence>
<evidence type="ECO:0000259" key="11">
    <source>
        <dbReference type="PROSITE" id="PS00486"/>
    </source>
</evidence>